<dbReference type="AlphaFoldDB" id="A0A517V901"/>
<name>A0A517V901_9PLAN</name>
<evidence type="ECO:0008006" key="3">
    <source>
        <dbReference type="Google" id="ProtNLM"/>
    </source>
</evidence>
<organism evidence="1 2">
    <name type="scientific">Gimesia algae</name>
    <dbReference type="NCBI Taxonomy" id="2527971"/>
    <lineage>
        <taxon>Bacteria</taxon>
        <taxon>Pseudomonadati</taxon>
        <taxon>Planctomycetota</taxon>
        <taxon>Planctomycetia</taxon>
        <taxon>Planctomycetales</taxon>
        <taxon>Planctomycetaceae</taxon>
        <taxon>Gimesia</taxon>
    </lineage>
</organism>
<reference evidence="1 2" key="1">
    <citation type="submission" date="2019-02" db="EMBL/GenBank/DDBJ databases">
        <title>Deep-cultivation of Planctomycetes and their phenomic and genomic characterization uncovers novel biology.</title>
        <authorList>
            <person name="Wiegand S."/>
            <person name="Jogler M."/>
            <person name="Boedeker C."/>
            <person name="Pinto D."/>
            <person name="Vollmers J."/>
            <person name="Rivas-Marin E."/>
            <person name="Kohn T."/>
            <person name="Peeters S.H."/>
            <person name="Heuer A."/>
            <person name="Rast P."/>
            <person name="Oberbeckmann S."/>
            <person name="Bunk B."/>
            <person name="Jeske O."/>
            <person name="Meyerdierks A."/>
            <person name="Storesund J.E."/>
            <person name="Kallscheuer N."/>
            <person name="Luecker S."/>
            <person name="Lage O.M."/>
            <person name="Pohl T."/>
            <person name="Merkel B.J."/>
            <person name="Hornburger P."/>
            <person name="Mueller R.-W."/>
            <person name="Bruemmer F."/>
            <person name="Labrenz M."/>
            <person name="Spormann A.M."/>
            <person name="Op den Camp H."/>
            <person name="Overmann J."/>
            <person name="Amann R."/>
            <person name="Jetten M.S.M."/>
            <person name="Mascher T."/>
            <person name="Medema M.H."/>
            <person name="Devos D.P."/>
            <person name="Kaster A.-K."/>
            <person name="Ovreas L."/>
            <person name="Rohde M."/>
            <person name="Galperin M.Y."/>
            <person name="Jogler C."/>
        </authorList>
    </citation>
    <scope>NUCLEOTIDE SEQUENCE [LARGE SCALE GENOMIC DNA]</scope>
    <source>
        <strain evidence="1 2">Pan161</strain>
    </source>
</reference>
<dbReference type="Proteomes" id="UP000316855">
    <property type="component" value="Chromosome"/>
</dbReference>
<keyword evidence="2" id="KW-1185">Reference proteome</keyword>
<sequence>MTGFYFLIFSGAQEGRASANAVRLSPPEPFKSPPEIKSREQKASLQTACETKAAWLRTRISIPVNVLIQTPYVIVGDYEISTLDALYQKAISPTEYALNVSYFDRPPDRPITVVALSSEERYQQVAWDLDQRKTGSYYGYFQSNDMRIVLNLSTGSGTLGHELTHALAEIDFPAMPEWFDEGLASLHEQCEFSDEQTQLLGISNWRGQLLLSALDRNQLPPLANLVEQVRIDTRREALTYSYARYFCIYLQQKRLLSPFYRKLRTSQEFDTTGEQTLKQLLNIDDLADIDADFRLWLTGFRQVKTPLNTPR</sequence>
<dbReference type="KEGG" id="gax:Pan161_11140"/>
<protein>
    <recommendedName>
        <fullName evidence="3">DUF1570 domain-containing protein</fullName>
    </recommendedName>
</protein>
<dbReference type="RefSeq" id="WP_145224735.1">
    <property type="nucleotide sequence ID" value="NZ_CP036343.1"/>
</dbReference>
<dbReference type="EMBL" id="CP036343">
    <property type="protein sequence ID" value="QDT89484.1"/>
    <property type="molecule type" value="Genomic_DNA"/>
</dbReference>
<gene>
    <name evidence="1" type="ORF">Pan161_11140</name>
</gene>
<proteinExistence type="predicted"/>
<evidence type="ECO:0000313" key="2">
    <source>
        <dbReference type="Proteomes" id="UP000316855"/>
    </source>
</evidence>
<evidence type="ECO:0000313" key="1">
    <source>
        <dbReference type="EMBL" id="QDT89484.1"/>
    </source>
</evidence>
<dbReference type="OrthoDB" id="209045at2"/>
<accession>A0A517V901</accession>